<organism evidence="1 2">
    <name type="scientific">Nocardioides yefusunii</name>
    <dbReference type="NCBI Taxonomy" id="2500546"/>
    <lineage>
        <taxon>Bacteria</taxon>
        <taxon>Bacillati</taxon>
        <taxon>Actinomycetota</taxon>
        <taxon>Actinomycetes</taxon>
        <taxon>Propionibacteriales</taxon>
        <taxon>Nocardioidaceae</taxon>
        <taxon>Nocardioides</taxon>
    </lineage>
</organism>
<dbReference type="RefSeq" id="WP_277745792.1">
    <property type="nucleotide sequence ID" value="NZ_CP034929.1"/>
</dbReference>
<reference evidence="2" key="1">
    <citation type="journal article" date="2019" name="Int. J. Syst. Evol. Microbiol.">
        <title>The Global Catalogue of Microorganisms (GCM) 10K type strain sequencing project: providing services to taxonomists for standard genome sequencing and annotation.</title>
        <authorList>
            <consortium name="The Broad Institute Genomics Platform"/>
            <consortium name="The Broad Institute Genome Sequencing Center for Infectious Disease"/>
            <person name="Wu L."/>
            <person name="Ma J."/>
        </authorList>
    </citation>
    <scope>NUCLEOTIDE SEQUENCE [LARGE SCALE GENOMIC DNA]</scope>
    <source>
        <strain evidence="2">DFY28</strain>
    </source>
</reference>
<evidence type="ECO:0000313" key="2">
    <source>
        <dbReference type="Proteomes" id="UP001596098"/>
    </source>
</evidence>
<name>A0ABW1QZ45_9ACTN</name>
<keyword evidence="2" id="KW-1185">Reference proteome</keyword>
<dbReference type="EMBL" id="JBHSQI010000004">
    <property type="protein sequence ID" value="MFC6153663.1"/>
    <property type="molecule type" value="Genomic_DNA"/>
</dbReference>
<proteinExistence type="predicted"/>
<protein>
    <submittedName>
        <fullName evidence="1">Uncharacterized protein</fullName>
    </submittedName>
</protein>
<dbReference type="Proteomes" id="UP001596098">
    <property type="component" value="Unassembled WGS sequence"/>
</dbReference>
<sequence>MSNVRYFTPEMLGPVCRYCRHQVPLIARTNTHPTCGPEVTRGVS</sequence>
<gene>
    <name evidence="1" type="ORF">ACFPWU_08310</name>
</gene>
<accession>A0ABW1QZ45</accession>
<comment type="caution">
    <text evidence="1">The sequence shown here is derived from an EMBL/GenBank/DDBJ whole genome shotgun (WGS) entry which is preliminary data.</text>
</comment>
<evidence type="ECO:0000313" key="1">
    <source>
        <dbReference type="EMBL" id="MFC6153663.1"/>
    </source>
</evidence>